<organism evidence="1 2">
    <name type="scientific">Haloarcula taiwanensis</name>
    <dbReference type="NCBI Taxonomy" id="1932004"/>
    <lineage>
        <taxon>Archaea</taxon>
        <taxon>Methanobacteriati</taxon>
        <taxon>Methanobacteriota</taxon>
        <taxon>Stenosarchaea group</taxon>
        <taxon>Halobacteria</taxon>
        <taxon>Halobacteriales</taxon>
        <taxon>Haloarculaceae</taxon>
        <taxon>Haloarcula</taxon>
    </lineage>
</organism>
<dbReference type="KEGG" id="hta:BVU17_04295"/>
<dbReference type="OrthoDB" id="220669at2157"/>
<protein>
    <submittedName>
        <fullName evidence="1">Uncharacterized protein</fullName>
    </submittedName>
</protein>
<dbReference type="EMBL" id="CP019154">
    <property type="protein sequence ID" value="AUG46776.1"/>
    <property type="molecule type" value="Genomic_DNA"/>
</dbReference>
<sequence length="131" mass="14546">MNELDDGAHSPTDTTRVLYLDDDQLLLDLQADIAAEREGIELATTPDTDRAKALLDDSEFEYVVVGGKRTITSAHGFAREVQATYPDTSLVRYAWETGEDGAGEVFDSVLEKQVEPTGTIQLLDRVRWLDD</sequence>
<dbReference type="Proteomes" id="UP000242917">
    <property type="component" value="Chromosome I"/>
</dbReference>
<name>A0A2H4ZWB6_9EURY</name>
<keyword evidence="2" id="KW-1185">Reference proteome</keyword>
<evidence type="ECO:0000313" key="2">
    <source>
        <dbReference type="Proteomes" id="UP000242917"/>
    </source>
</evidence>
<evidence type="ECO:0000313" key="1">
    <source>
        <dbReference type="EMBL" id="AUG46776.1"/>
    </source>
</evidence>
<dbReference type="AlphaFoldDB" id="A0A2H4ZWB6"/>
<accession>A0A2H4ZWB6</accession>
<proteinExistence type="predicted"/>
<reference evidence="1 2" key="1">
    <citation type="submission" date="2017-01" db="EMBL/GenBank/DDBJ databases">
        <title>A Red Light-Sensitive Sensory Rhodopsin I From Haloarcula taiwanensis, A New Haloarchaeon Isolated From Taiwan.</title>
        <authorList>
            <person name="Yang C.-S."/>
            <person name="Han Y.-A."/>
            <person name="Chen P.-C."/>
            <person name="Ng W.V."/>
            <person name="Chen T.-W."/>
        </authorList>
    </citation>
    <scope>NUCLEOTIDE SEQUENCE [LARGE SCALE GENOMIC DNA]</scope>
    <source>
        <strain evidence="1 2">Taiwanensis</strain>
    </source>
</reference>
<gene>
    <name evidence="1" type="ORF">BVU17_04295</name>
</gene>